<evidence type="ECO:0000313" key="3">
    <source>
        <dbReference type="Proteomes" id="UP000886595"/>
    </source>
</evidence>
<keyword evidence="3" id="KW-1185">Reference proteome</keyword>
<dbReference type="EMBL" id="JAAMPC010001428">
    <property type="protein sequence ID" value="KAG2240840.1"/>
    <property type="molecule type" value="Genomic_DNA"/>
</dbReference>
<gene>
    <name evidence="2" type="ORF">Bca52824_097051</name>
</gene>
<reference evidence="2 3" key="1">
    <citation type="submission" date="2020-02" db="EMBL/GenBank/DDBJ databases">
        <authorList>
            <person name="Ma Q."/>
            <person name="Huang Y."/>
            <person name="Song X."/>
            <person name="Pei D."/>
        </authorList>
    </citation>
    <scope>NUCLEOTIDE SEQUENCE [LARGE SCALE GENOMIC DNA]</scope>
    <source>
        <strain evidence="2">Sxm20200214</strain>
        <tissue evidence="2">Leaf</tissue>
    </source>
</reference>
<keyword evidence="1" id="KW-0732">Signal</keyword>
<proteinExistence type="predicted"/>
<dbReference type="AlphaFoldDB" id="A0A8X7TG56"/>
<evidence type="ECO:0000256" key="1">
    <source>
        <dbReference type="SAM" id="SignalP"/>
    </source>
</evidence>
<dbReference type="Gene3D" id="2.60.120.10">
    <property type="entry name" value="Jelly Rolls"/>
    <property type="match status" value="1"/>
</dbReference>
<dbReference type="OrthoDB" id="1734388at2759"/>
<evidence type="ECO:0000313" key="2">
    <source>
        <dbReference type="EMBL" id="KAG2240840.1"/>
    </source>
</evidence>
<dbReference type="InterPro" id="IPR014710">
    <property type="entry name" value="RmlC-like_jellyroll"/>
</dbReference>
<feature type="chain" id="PRO_5036444077" evidence="1">
    <location>
        <begin position="22"/>
        <end position="62"/>
    </location>
</feature>
<accession>A0A8X7TG56</accession>
<organism evidence="2 3">
    <name type="scientific">Brassica carinata</name>
    <name type="common">Ethiopian mustard</name>
    <name type="synonym">Abyssinian cabbage</name>
    <dbReference type="NCBI Taxonomy" id="52824"/>
    <lineage>
        <taxon>Eukaryota</taxon>
        <taxon>Viridiplantae</taxon>
        <taxon>Streptophyta</taxon>
        <taxon>Embryophyta</taxon>
        <taxon>Tracheophyta</taxon>
        <taxon>Spermatophyta</taxon>
        <taxon>Magnoliopsida</taxon>
        <taxon>eudicotyledons</taxon>
        <taxon>Gunneridae</taxon>
        <taxon>Pentapetalae</taxon>
        <taxon>rosids</taxon>
        <taxon>malvids</taxon>
        <taxon>Brassicales</taxon>
        <taxon>Brassicaceae</taxon>
        <taxon>Brassiceae</taxon>
        <taxon>Brassica</taxon>
    </lineage>
</organism>
<feature type="signal peptide" evidence="1">
    <location>
        <begin position="1"/>
        <end position="21"/>
    </location>
</feature>
<sequence>MDSRSYVFFSVLLSLTLIALAYDPDTLQDLCVADRTSGIKVNGFICKPESNITASDFAATYL</sequence>
<name>A0A8X7TG56_BRACI</name>
<protein>
    <submittedName>
        <fullName evidence="2">Uncharacterized protein</fullName>
    </submittedName>
</protein>
<feature type="non-terminal residue" evidence="2">
    <location>
        <position position="1"/>
    </location>
</feature>
<comment type="caution">
    <text evidence="2">The sequence shown here is derived from an EMBL/GenBank/DDBJ whole genome shotgun (WGS) entry which is preliminary data.</text>
</comment>
<dbReference type="Proteomes" id="UP000886595">
    <property type="component" value="Unassembled WGS sequence"/>
</dbReference>